<keyword evidence="2" id="KW-1185">Reference proteome</keyword>
<reference evidence="1" key="1">
    <citation type="submission" date="2022-04" db="EMBL/GenBank/DDBJ databases">
        <title>A functionally conserved STORR gene fusion in Papaver species that diverged 16.8 million years ago.</title>
        <authorList>
            <person name="Catania T."/>
        </authorList>
    </citation>
    <scope>NUCLEOTIDE SEQUENCE</scope>
    <source>
        <strain evidence="1">S-188037</strain>
    </source>
</reference>
<protein>
    <submittedName>
        <fullName evidence="1">Uncharacterized protein</fullName>
    </submittedName>
</protein>
<proteinExistence type="predicted"/>
<name>A0AAD4XYS4_9MAGN</name>
<gene>
    <name evidence="1" type="ORF">MKW98_024479</name>
</gene>
<dbReference type="AlphaFoldDB" id="A0AAD4XYS4"/>
<dbReference type="EMBL" id="JAJJMB010000600">
    <property type="protein sequence ID" value="KAI3961712.1"/>
    <property type="molecule type" value="Genomic_DNA"/>
</dbReference>
<organism evidence="1 2">
    <name type="scientific">Papaver atlanticum</name>
    <dbReference type="NCBI Taxonomy" id="357466"/>
    <lineage>
        <taxon>Eukaryota</taxon>
        <taxon>Viridiplantae</taxon>
        <taxon>Streptophyta</taxon>
        <taxon>Embryophyta</taxon>
        <taxon>Tracheophyta</taxon>
        <taxon>Spermatophyta</taxon>
        <taxon>Magnoliopsida</taxon>
        <taxon>Ranunculales</taxon>
        <taxon>Papaveraceae</taxon>
        <taxon>Papaveroideae</taxon>
        <taxon>Papaver</taxon>
    </lineage>
</organism>
<evidence type="ECO:0000313" key="1">
    <source>
        <dbReference type="EMBL" id="KAI3961712.1"/>
    </source>
</evidence>
<comment type="caution">
    <text evidence="1">The sequence shown here is derived from an EMBL/GenBank/DDBJ whole genome shotgun (WGS) entry which is preliminary data.</text>
</comment>
<accession>A0AAD4XYS4</accession>
<sequence>MGRRNAGEIVVSAHLPQMGSILCQFCRQKVHCEGDTKLEFDESEILHWEMQCRSKQTSVYNASHSTKQFFKRRLCKHSFVVDRYPFMLLIEPLSCRIHRKCPRDMGYMNRTPFSRH</sequence>
<dbReference type="Proteomes" id="UP001202328">
    <property type="component" value="Unassembled WGS sequence"/>
</dbReference>
<evidence type="ECO:0000313" key="2">
    <source>
        <dbReference type="Proteomes" id="UP001202328"/>
    </source>
</evidence>